<dbReference type="PANTHER" id="PTHR12526:SF629">
    <property type="entry name" value="TEICHURONIC ACID BIOSYNTHESIS GLYCOSYLTRANSFERASE TUAH-RELATED"/>
    <property type="match status" value="1"/>
</dbReference>
<dbReference type="SUPFAM" id="SSF53756">
    <property type="entry name" value="UDP-Glycosyltransferase/glycogen phosphorylase"/>
    <property type="match status" value="1"/>
</dbReference>
<dbReference type="STRING" id="1797985.A2Y83_03300"/>
<evidence type="ECO:0000313" key="5">
    <source>
        <dbReference type="Proteomes" id="UP000178323"/>
    </source>
</evidence>
<reference evidence="4 5" key="1">
    <citation type="journal article" date="2016" name="Nat. Commun.">
        <title>Thousands of microbial genomes shed light on interconnected biogeochemical processes in an aquifer system.</title>
        <authorList>
            <person name="Anantharaman K."/>
            <person name="Brown C.T."/>
            <person name="Hug L.A."/>
            <person name="Sharon I."/>
            <person name="Castelle C.J."/>
            <person name="Probst A.J."/>
            <person name="Thomas B.C."/>
            <person name="Singh A."/>
            <person name="Wilkins M.J."/>
            <person name="Karaoz U."/>
            <person name="Brodie E.L."/>
            <person name="Williams K.H."/>
            <person name="Hubbard S.S."/>
            <person name="Banfield J.F."/>
        </authorList>
    </citation>
    <scope>NUCLEOTIDE SEQUENCE [LARGE SCALE GENOMIC DNA]</scope>
</reference>
<accession>A0A1F5S4V6</accession>
<evidence type="ECO:0000313" key="4">
    <source>
        <dbReference type="EMBL" id="OGF21728.1"/>
    </source>
</evidence>
<keyword evidence="2" id="KW-0808">Transferase</keyword>
<organism evidence="4 5">
    <name type="scientific">Candidatus Falkowbacteria bacterium RBG_13_39_14</name>
    <dbReference type="NCBI Taxonomy" id="1797985"/>
    <lineage>
        <taxon>Bacteria</taxon>
        <taxon>Candidatus Falkowiibacteriota</taxon>
    </lineage>
</organism>
<dbReference type="Pfam" id="PF00534">
    <property type="entry name" value="Glycos_transf_1"/>
    <property type="match status" value="1"/>
</dbReference>
<protein>
    <recommendedName>
        <fullName evidence="3">Glycosyl transferase family 1 domain-containing protein</fullName>
    </recommendedName>
</protein>
<gene>
    <name evidence="4" type="ORF">A2Y83_03300</name>
</gene>
<dbReference type="Proteomes" id="UP000178323">
    <property type="component" value="Unassembled WGS sequence"/>
</dbReference>
<dbReference type="GO" id="GO:0016757">
    <property type="term" value="F:glycosyltransferase activity"/>
    <property type="evidence" value="ECO:0007669"/>
    <property type="project" value="UniProtKB-KW"/>
</dbReference>
<sequence length="299" mass="34712">MWFYFESLYFVFKLLRFDIDIEDIIYTRNPEIAYVFKFKGNKVVYEAHNWPNSKQWLHARFVKKVDKIIVITDALKEIYKRNSIPCQKILVSPDGVDFAKFNIVLSKEDARNKLNLPLDKKIILYTGNLYKWKGVDALIGAGKLLEENCLIYIVGGSEPCFKAYTTKIEKHNDIKLVKTRPHKEIPVWLKAADVLVLPNSAKEKISKYYTSPLKMFEYMASKRPIAASNLPSICEILNVKNSVLVKPDSVENLADAIQKLLNNEALGNRISEQAFLDVQTYTWEKRAEAILNFFRYDKR</sequence>
<evidence type="ECO:0000259" key="3">
    <source>
        <dbReference type="Pfam" id="PF00534"/>
    </source>
</evidence>
<name>A0A1F5S4V6_9BACT</name>
<evidence type="ECO:0000256" key="2">
    <source>
        <dbReference type="ARBA" id="ARBA00022679"/>
    </source>
</evidence>
<keyword evidence="1" id="KW-0328">Glycosyltransferase</keyword>
<dbReference type="CDD" id="cd03801">
    <property type="entry name" value="GT4_PimA-like"/>
    <property type="match status" value="1"/>
</dbReference>
<feature type="domain" description="Glycosyl transferase family 1" evidence="3">
    <location>
        <begin position="107"/>
        <end position="274"/>
    </location>
</feature>
<dbReference type="EMBL" id="MFFS01000055">
    <property type="protein sequence ID" value="OGF21728.1"/>
    <property type="molecule type" value="Genomic_DNA"/>
</dbReference>
<dbReference type="Gene3D" id="3.40.50.2000">
    <property type="entry name" value="Glycogen Phosphorylase B"/>
    <property type="match status" value="2"/>
</dbReference>
<evidence type="ECO:0000256" key="1">
    <source>
        <dbReference type="ARBA" id="ARBA00022676"/>
    </source>
</evidence>
<dbReference type="AlphaFoldDB" id="A0A1F5S4V6"/>
<dbReference type="PANTHER" id="PTHR12526">
    <property type="entry name" value="GLYCOSYLTRANSFERASE"/>
    <property type="match status" value="1"/>
</dbReference>
<dbReference type="InterPro" id="IPR001296">
    <property type="entry name" value="Glyco_trans_1"/>
</dbReference>
<comment type="caution">
    <text evidence="4">The sequence shown here is derived from an EMBL/GenBank/DDBJ whole genome shotgun (WGS) entry which is preliminary data.</text>
</comment>
<proteinExistence type="predicted"/>